<sequence>MSVRAARTPGVAARLLETAAGLMIVEATAVGVSRLQQVDESELHAADAWFDVTHGDGGGEDDDEDLDRGPGGAGGHLDRLAGQVRAYLAGELRGFEVPLDWAAAGVHDEFSREVYREIQRIPYGETSTYGQISVDAGRPRNARRVGRLCSIVPVSFVIPVHRVIRADGGMGNCPEYRLRLLEHERRNVAAARRDAAAERGGTAAGIPFV</sequence>
<dbReference type="PANTHER" id="PTHR10815">
    <property type="entry name" value="METHYLATED-DNA--PROTEIN-CYSTEINE METHYLTRANSFERASE"/>
    <property type="match status" value="1"/>
</dbReference>
<comment type="caution">
    <text evidence="4">The sequence shown here is derived from an EMBL/GenBank/DDBJ whole genome shotgun (WGS) entry which is preliminary data.</text>
</comment>
<feature type="region of interest" description="Disordered" evidence="2">
    <location>
        <begin position="52"/>
        <end position="75"/>
    </location>
</feature>
<accession>A0A4R3ZX24</accession>
<dbReference type="GeneID" id="89531730"/>
<dbReference type="InterPro" id="IPR036388">
    <property type="entry name" value="WH-like_DNA-bd_sf"/>
</dbReference>
<dbReference type="InterPro" id="IPR036217">
    <property type="entry name" value="MethylDNA_cys_MeTrfase_DNAb"/>
</dbReference>
<dbReference type="Gene3D" id="1.10.10.10">
    <property type="entry name" value="Winged helix-like DNA-binding domain superfamily/Winged helix DNA-binding domain"/>
    <property type="match status" value="1"/>
</dbReference>
<dbReference type="SUPFAM" id="SSF46767">
    <property type="entry name" value="Methylated DNA-protein cysteine methyltransferase, C-terminal domain"/>
    <property type="match status" value="1"/>
</dbReference>
<dbReference type="RefSeq" id="WP_131885438.1">
    <property type="nucleotide sequence ID" value="NZ_CP143053.1"/>
</dbReference>
<dbReference type="GO" id="GO:0008168">
    <property type="term" value="F:methyltransferase activity"/>
    <property type="evidence" value="ECO:0007669"/>
    <property type="project" value="UniProtKB-KW"/>
</dbReference>
<dbReference type="Proteomes" id="UP000295805">
    <property type="component" value="Unassembled WGS sequence"/>
</dbReference>
<keyword evidence="4" id="KW-0489">Methyltransferase</keyword>
<dbReference type="EMBL" id="SMCX01000005">
    <property type="protein sequence ID" value="TCW25110.1"/>
    <property type="molecule type" value="Genomic_DNA"/>
</dbReference>
<evidence type="ECO:0000256" key="2">
    <source>
        <dbReference type="SAM" id="MobiDB-lite"/>
    </source>
</evidence>
<dbReference type="GO" id="GO:0032259">
    <property type="term" value="P:methylation"/>
    <property type="evidence" value="ECO:0007669"/>
    <property type="project" value="UniProtKB-KW"/>
</dbReference>
<dbReference type="AlphaFoldDB" id="A0A4R3ZX24"/>
<dbReference type="NCBIfam" id="TIGR00589">
    <property type="entry name" value="ogt"/>
    <property type="match status" value="1"/>
</dbReference>
<name>A0A4R3ZX24_9ACTN</name>
<gene>
    <name evidence="4" type="ORF">EDD19_105168</name>
</gene>
<protein>
    <submittedName>
        <fullName evidence="4">O-6-methylguanine DNA methyltransferase</fullName>
    </submittedName>
</protein>
<dbReference type="CDD" id="cd06445">
    <property type="entry name" value="ATase"/>
    <property type="match status" value="1"/>
</dbReference>
<reference evidence="4 5" key="1">
    <citation type="submission" date="2019-03" db="EMBL/GenBank/DDBJ databases">
        <title>Root nodule microbial communities of legume samples collected from USA, Mexico and Botswana.</title>
        <authorList>
            <person name="Hirsch A."/>
        </authorList>
    </citation>
    <scope>NUCLEOTIDE SEQUENCE [LARGE SCALE GENOMIC DNA]</scope>
    <source>
        <strain evidence="4 5">55</strain>
    </source>
</reference>
<keyword evidence="4" id="KW-0808">Transferase</keyword>
<dbReference type="GO" id="GO:0006281">
    <property type="term" value="P:DNA repair"/>
    <property type="evidence" value="ECO:0007669"/>
    <property type="project" value="InterPro"/>
</dbReference>
<dbReference type="PANTHER" id="PTHR10815:SF13">
    <property type="entry name" value="METHYLATED-DNA--PROTEIN-CYSTEINE METHYLTRANSFERASE"/>
    <property type="match status" value="1"/>
</dbReference>
<evidence type="ECO:0000313" key="4">
    <source>
        <dbReference type="EMBL" id="TCW25110.1"/>
    </source>
</evidence>
<organism evidence="4 5">
    <name type="scientific">Dietzia cinnamea</name>
    <dbReference type="NCBI Taxonomy" id="321318"/>
    <lineage>
        <taxon>Bacteria</taxon>
        <taxon>Bacillati</taxon>
        <taxon>Actinomycetota</taxon>
        <taxon>Actinomycetes</taxon>
        <taxon>Mycobacteriales</taxon>
        <taxon>Dietziaceae</taxon>
        <taxon>Dietzia</taxon>
    </lineage>
</organism>
<keyword evidence="1" id="KW-0227">DNA damage</keyword>
<feature type="domain" description="Methylated-DNA-[protein]-cysteine S-methyltransferase DNA binding" evidence="3">
    <location>
        <begin position="109"/>
        <end position="185"/>
    </location>
</feature>
<dbReference type="Pfam" id="PF01035">
    <property type="entry name" value="DNA_binding_1"/>
    <property type="match status" value="1"/>
</dbReference>
<evidence type="ECO:0000256" key="1">
    <source>
        <dbReference type="ARBA" id="ARBA00022763"/>
    </source>
</evidence>
<proteinExistence type="predicted"/>
<dbReference type="InterPro" id="IPR014048">
    <property type="entry name" value="MethylDNA_cys_MeTrfase_DNA-bd"/>
</dbReference>
<evidence type="ECO:0000259" key="3">
    <source>
        <dbReference type="Pfam" id="PF01035"/>
    </source>
</evidence>
<evidence type="ECO:0000313" key="5">
    <source>
        <dbReference type="Proteomes" id="UP000295805"/>
    </source>
</evidence>